<dbReference type="InterPro" id="IPR012337">
    <property type="entry name" value="RNaseH-like_sf"/>
</dbReference>
<feature type="domain" description="YprB ribonuclease H-like" evidence="1">
    <location>
        <begin position="26"/>
        <end position="188"/>
    </location>
</feature>
<evidence type="ECO:0000313" key="3">
    <source>
        <dbReference type="Proteomes" id="UP000823863"/>
    </source>
</evidence>
<dbReference type="PANTHER" id="PTHR38462">
    <property type="entry name" value="EXONUCLEASE-LIKE PROTEIN"/>
    <property type="match status" value="1"/>
</dbReference>
<gene>
    <name evidence="2" type="ORF">H9931_11760</name>
</gene>
<comment type="caution">
    <text evidence="2">The sequence shown here is derived from an EMBL/GenBank/DDBJ whole genome shotgun (WGS) entry which is preliminary data.</text>
</comment>
<name>A0A9D2PY44_9FIRM</name>
<dbReference type="SUPFAM" id="SSF53098">
    <property type="entry name" value="Ribonuclease H-like"/>
    <property type="match status" value="1"/>
</dbReference>
<dbReference type="AlphaFoldDB" id="A0A9D2PY44"/>
<reference evidence="2" key="1">
    <citation type="journal article" date="2021" name="PeerJ">
        <title>Extensive microbial diversity within the chicken gut microbiome revealed by metagenomics and culture.</title>
        <authorList>
            <person name="Gilroy R."/>
            <person name="Ravi A."/>
            <person name="Getino M."/>
            <person name="Pursley I."/>
            <person name="Horton D.L."/>
            <person name="Alikhan N.F."/>
            <person name="Baker D."/>
            <person name="Gharbi K."/>
            <person name="Hall N."/>
            <person name="Watson M."/>
            <person name="Adriaenssens E.M."/>
            <person name="Foster-Nyarko E."/>
            <person name="Jarju S."/>
            <person name="Secka A."/>
            <person name="Antonio M."/>
            <person name="Oren A."/>
            <person name="Chaudhuri R.R."/>
            <person name="La Ragione R."/>
            <person name="Hildebrand F."/>
            <person name="Pallen M.J."/>
        </authorList>
    </citation>
    <scope>NUCLEOTIDE SEQUENCE</scope>
    <source>
        <strain evidence="2">CHK198-12963</strain>
    </source>
</reference>
<dbReference type="PANTHER" id="PTHR38462:SF1">
    <property type="entry name" value="YPRB RIBONUCLEASE H-LIKE DOMAIN-CONTAINING PROTEIN"/>
    <property type="match status" value="1"/>
</dbReference>
<sequence length="359" mass="41059">MIQIKHPIPFPVGYDLTRIGPPETLLFFDIETTGFSADTALVYLIGCVWYQEGSWNLAQWFADSKEAEKEILAAFFSWAGKFSTLVHFNGDTFDIPFLEKRCARLKLPYSLNGLNSVDIYRKIRPLKKLLGLCSLKQKAVEAFLGVDRKDVCSGGELIEVYNEYLHTHDEGLLKLLLLHNEDDLKGMPSILPILCYKDLMEGPLKLSGCQLQEDAALLHLKYRTPMALPASFQAQSDWLKCQAAGGLLDLQITLYQGELKYFYPNYKDYYYLPYEDTAIHRSVGEYVDPDARIRATAKNCYTKTTGLFLPQFSPLWNPALKRDYKDPLSFVSWHPSLFLDQEKASDYGLQALEYLQLQK</sequence>
<evidence type="ECO:0000259" key="1">
    <source>
        <dbReference type="Pfam" id="PF13482"/>
    </source>
</evidence>
<dbReference type="Pfam" id="PF13482">
    <property type="entry name" value="RNase_H_2"/>
    <property type="match status" value="1"/>
</dbReference>
<dbReference type="GO" id="GO:0003676">
    <property type="term" value="F:nucleic acid binding"/>
    <property type="evidence" value="ECO:0007669"/>
    <property type="project" value="InterPro"/>
</dbReference>
<organism evidence="2 3">
    <name type="scientific">Candidatus Enterocloster excrementigallinarum</name>
    <dbReference type="NCBI Taxonomy" id="2838558"/>
    <lineage>
        <taxon>Bacteria</taxon>
        <taxon>Bacillati</taxon>
        <taxon>Bacillota</taxon>
        <taxon>Clostridia</taxon>
        <taxon>Lachnospirales</taxon>
        <taxon>Lachnospiraceae</taxon>
        <taxon>Enterocloster</taxon>
    </lineage>
</organism>
<evidence type="ECO:0000313" key="2">
    <source>
        <dbReference type="EMBL" id="HJC67365.1"/>
    </source>
</evidence>
<reference evidence="2" key="2">
    <citation type="submission" date="2021-04" db="EMBL/GenBank/DDBJ databases">
        <authorList>
            <person name="Gilroy R."/>
        </authorList>
    </citation>
    <scope>NUCLEOTIDE SEQUENCE</scope>
    <source>
        <strain evidence="2">CHK198-12963</strain>
    </source>
</reference>
<dbReference type="InterPro" id="IPR036397">
    <property type="entry name" value="RNaseH_sf"/>
</dbReference>
<dbReference type="EMBL" id="DWWB01000067">
    <property type="protein sequence ID" value="HJC67365.1"/>
    <property type="molecule type" value="Genomic_DNA"/>
</dbReference>
<proteinExistence type="predicted"/>
<protein>
    <submittedName>
        <fullName evidence="2">Ribonuclease H-like domain-containing protein</fullName>
    </submittedName>
</protein>
<dbReference type="Gene3D" id="3.30.420.10">
    <property type="entry name" value="Ribonuclease H-like superfamily/Ribonuclease H"/>
    <property type="match status" value="1"/>
</dbReference>
<dbReference type="Proteomes" id="UP000823863">
    <property type="component" value="Unassembled WGS sequence"/>
</dbReference>
<accession>A0A9D2PY44</accession>
<dbReference type="InterPro" id="IPR038720">
    <property type="entry name" value="YprB_RNase_H-like_dom"/>
</dbReference>